<sequence length="244" mass="27668">MERELTDRQTQLLKAIIDEYISSAEPVGSLAIEQKYNLGVSPATIRNEMVELTNKGFLRQPHTSAGRVPTPHAMKFYINQLMEEKTLSVTDEVSAKESVWDSRADVDQLMQEATKSLAQRSNYLAVASTDDGSVWVYGHGHIFDNPEFYNYHVCQSLFSILDEHRRVRELFFERLTGLSPIEVLFGEELGWEYFEPVGLVATRFQVGDRKGALGVIGPYRLDYASVIPTVRYFGNLIQELSSHA</sequence>
<dbReference type="InterPro" id="IPR021153">
    <property type="entry name" value="HrcA_C"/>
</dbReference>
<dbReference type="SUPFAM" id="SSF46785">
    <property type="entry name" value="Winged helix' DNA-binding domain"/>
    <property type="match status" value="1"/>
</dbReference>
<evidence type="ECO:0000313" key="7">
    <source>
        <dbReference type="EMBL" id="OGM29283.1"/>
    </source>
</evidence>
<proteinExistence type="inferred from homology"/>
<keyword evidence="1 5" id="KW-0678">Repressor</keyword>
<dbReference type="SUPFAM" id="SSF55781">
    <property type="entry name" value="GAF domain-like"/>
    <property type="match status" value="1"/>
</dbReference>
<evidence type="ECO:0000256" key="4">
    <source>
        <dbReference type="ARBA" id="ARBA00023163"/>
    </source>
</evidence>
<dbReference type="InterPro" id="IPR036390">
    <property type="entry name" value="WH_DNA-bd_sf"/>
</dbReference>
<reference evidence="7 8" key="1">
    <citation type="journal article" date="2016" name="Nat. Commun.">
        <title>Thousands of microbial genomes shed light on interconnected biogeochemical processes in an aquifer system.</title>
        <authorList>
            <person name="Anantharaman K."/>
            <person name="Brown C.T."/>
            <person name="Hug L.A."/>
            <person name="Sharon I."/>
            <person name="Castelle C.J."/>
            <person name="Probst A.J."/>
            <person name="Thomas B.C."/>
            <person name="Singh A."/>
            <person name="Wilkins M.J."/>
            <person name="Karaoz U."/>
            <person name="Brodie E.L."/>
            <person name="Williams K.H."/>
            <person name="Hubbard S.S."/>
            <person name="Banfield J.F."/>
        </authorList>
    </citation>
    <scope>NUCLEOTIDE SEQUENCE [LARGE SCALE GENOMIC DNA]</scope>
</reference>
<name>A0A1F7YPS1_9BACT</name>
<accession>A0A1F7YPS1</accession>
<dbReference type="HAMAP" id="MF_00081">
    <property type="entry name" value="HrcA"/>
    <property type="match status" value="1"/>
</dbReference>
<evidence type="ECO:0000259" key="6">
    <source>
        <dbReference type="Pfam" id="PF01628"/>
    </source>
</evidence>
<feature type="domain" description="Heat-inducible transcription repressor HrcA C-terminal" evidence="6">
    <location>
        <begin position="74"/>
        <end position="227"/>
    </location>
</feature>
<dbReference type="PANTHER" id="PTHR34824">
    <property type="entry name" value="HEAT-INDUCIBLE TRANSCRIPTION REPRESSOR HRCA"/>
    <property type="match status" value="1"/>
</dbReference>
<keyword evidence="2 5" id="KW-0805">Transcription regulation</keyword>
<gene>
    <name evidence="5" type="primary">hrcA</name>
    <name evidence="7" type="ORF">A2801_02035</name>
</gene>
<comment type="caution">
    <text evidence="7">The sequence shown here is derived from an EMBL/GenBank/DDBJ whole genome shotgun (WGS) entry which is preliminary data.</text>
</comment>
<dbReference type="STRING" id="1802500.A2801_02035"/>
<keyword evidence="3 5" id="KW-0346">Stress response</keyword>
<dbReference type="Pfam" id="PF01628">
    <property type="entry name" value="HrcA"/>
    <property type="match status" value="1"/>
</dbReference>
<keyword evidence="4 5" id="KW-0804">Transcription</keyword>
<comment type="function">
    <text evidence="5">Negative regulator of class I heat shock genes (grpE-dnaK-dnaJ and groELS operons). Prevents heat-shock induction of these operons.</text>
</comment>
<dbReference type="EMBL" id="MGGM01000015">
    <property type="protein sequence ID" value="OGM29283.1"/>
    <property type="molecule type" value="Genomic_DNA"/>
</dbReference>
<dbReference type="GO" id="GO:0003677">
    <property type="term" value="F:DNA binding"/>
    <property type="evidence" value="ECO:0007669"/>
    <property type="project" value="InterPro"/>
</dbReference>
<evidence type="ECO:0000256" key="1">
    <source>
        <dbReference type="ARBA" id="ARBA00022491"/>
    </source>
</evidence>
<dbReference type="Gene3D" id="1.10.10.10">
    <property type="entry name" value="Winged helix-like DNA-binding domain superfamily/Winged helix DNA-binding domain"/>
    <property type="match status" value="1"/>
</dbReference>
<dbReference type="InterPro" id="IPR036388">
    <property type="entry name" value="WH-like_DNA-bd_sf"/>
</dbReference>
<evidence type="ECO:0000256" key="2">
    <source>
        <dbReference type="ARBA" id="ARBA00023015"/>
    </source>
</evidence>
<evidence type="ECO:0000256" key="3">
    <source>
        <dbReference type="ARBA" id="ARBA00023016"/>
    </source>
</evidence>
<dbReference type="PANTHER" id="PTHR34824:SF1">
    <property type="entry name" value="HEAT-INDUCIBLE TRANSCRIPTION REPRESSOR HRCA"/>
    <property type="match status" value="1"/>
</dbReference>
<dbReference type="InterPro" id="IPR002571">
    <property type="entry name" value="HrcA"/>
</dbReference>
<evidence type="ECO:0000256" key="5">
    <source>
        <dbReference type="HAMAP-Rule" id="MF_00081"/>
    </source>
</evidence>
<protein>
    <recommendedName>
        <fullName evidence="5">Heat-inducible transcription repressor HrcA</fullName>
    </recommendedName>
</protein>
<dbReference type="InterPro" id="IPR029016">
    <property type="entry name" value="GAF-like_dom_sf"/>
</dbReference>
<organism evidence="7 8">
    <name type="scientific">Candidatus Woesebacteria bacterium RIFCSPHIGHO2_01_FULL_41_10</name>
    <dbReference type="NCBI Taxonomy" id="1802500"/>
    <lineage>
        <taxon>Bacteria</taxon>
        <taxon>Candidatus Woeseibacteriota</taxon>
    </lineage>
</organism>
<evidence type="ECO:0000313" key="8">
    <source>
        <dbReference type="Proteomes" id="UP000177263"/>
    </source>
</evidence>
<dbReference type="GO" id="GO:0045892">
    <property type="term" value="P:negative regulation of DNA-templated transcription"/>
    <property type="evidence" value="ECO:0007669"/>
    <property type="project" value="UniProtKB-UniRule"/>
</dbReference>
<dbReference type="AlphaFoldDB" id="A0A1F7YPS1"/>
<comment type="similarity">
    <text evidence="5">Belongs to the HrcA family.</text>
</comment>
<dbReference type="Gene3D" id="3.30.450.40">
    <property type="match status" value="1"/>
</dbReference>
<dbReference type="Proteomes" id="UP000177263">
    <property type="component" value="Unassembled WGS sequence"/>
</dbReference>